<evidence type="ECO:0000313" key="1">
    <source>
        <dbReference type="EMBL" id="MPR37060.1"/>
    </source>
</evidence>
<accession>A0A7C9BIS0</accession>
<name>A0A7C9BIS0_9BACT</name>
<dbReference type="EMBL" id="WHLY01000002">
    <property type="protein sequence ID" value="MPR37060.1"/>
    <property type="molecule type" value="Genomic_DNA"/>
</dbReference>
<proteinExistence type="predicted"/>
<evidence type="ECO:0000313" key="2">
    <source>
        <dbReference type="Proteomes" id="UP000479293"/>
    </source>
</evidence>
<organism evidence="1 2">
    <name type="scientific">Salmonirosea aquatica</name>
    <dbReference type="NCBI Taxonomy" id="2654236"/>
    <lineage>
        <taxon>Bacteria</taxon>
        <taxon>Pseudomonadati</taxon>
        <taxon>Bacteroidota</taxon>
        <taxon>Cytophagia</taxon>
        <taxon>Cytophagales</taxon>
        <taxon>Spirosomataceae</taxon>
        <taxon>Salmonirosea</taxon>
    </lineage>
</organism>
<reference evidence="1 2" key="1">
    <citation type="submission" date="2019-10" db="EMBL/GenBank/DDBJ databases">
        <title>Draft Genome Sequence of Cytophagaceae sp. SJW1-29.</title>
        <authorList>
            <person name="Choi A."/>
        </authorList>
    </citation>
    <scope>NUCLEOTIDE SEQUENCE [LARGE SCALE GENOMIC DNA]</scope>
    <source>
        <strain evidence="1 2">SJW1-29</strain>
    </source>
</reference>
<dbReference type="Proteomes" id="UP000479293">
    <property type="component" value="Unassembled WGS sequence"/>
</dbReference>
<sequence length="275" mass="31499">MGMTDKLALTIFILLFCLISCQPADPLLATWKIVRVSYEPSGRATPEALARGRQIQAMSAGLQNSTFALYEGQRSAFFSTKTPYRQGTWSVEGDRLRLQMSENGAAYEFEIAERDENTLILILLDTRTSDGELVVSCRKSRQYIHDGVDLLSPEANTWRVKPTRKETPEQVKARAIQHLDYLITYFEGVKENKQGYFEIGIISSPFVFYAHGLGLSRETATAQRWRESFYDEQNAAQGFDYLRAALRSLKKYPKADTFTEEYLLAFRNMRAYFDQ</sequence>
<gene>
    <name evidence="1" type="ORF">GBK04_27920</name>
</gene>
<protein>
    <submittedName>
        <fullName evidence="1">Uncharacterized protein</fullName>
    </submittedName>
</protein>
<dbReference type="AlphaFoldDB" id="A0A7C9BIS0"/>
<keyword evidence="2" id="KW-1185">Reference proteome</keyword>
<dbReference type="RefSeq" id="WP_152765560.1">
    <property type="nucleotide sequence ID" value="NZ_WHLY01000002.1"/>
</dbReference>
<comment type="caution">
    <text evidence="1">The sequence shown here is derived from an EMBL/GenBank/DDBJ whole genome shotgun (WGS) entry which is preliminary data.</text>
</comment>